<evidence type="ECO:0000313" key="2">
    <source>
        <dbReference type="Proteomes" id="UP001631969"/>
    </source>
</evidence>
<dbReference type="EMBL" id="JBJURJ010000006">
    <property type="protein sequence ID" value="MFM9328704.1"/>
    <property type="molecule type" value="Genomic_DNA"/>
</dbReference>
<comment type="caution">
    <text evidence="1">The sequence shown here is derived from an EMBL/GenBank/DDBJ whole genome shotgun (WGS) entry which is preliminary data.</text>
</comment>
<accession>A0ACC7NXE9</accession>
<dbReference type="Proteomes" id="UP001631969">
    <property type="component" value="Unassembled WGS sequence"/>
</dbReference>
<name>A0ACC7NXE9_9BACL</name>
<proteinExistence type="predicted"/>
<organism evidence="1 2">
    <name type="scientific">Paenibacillus mesotrionivorans</name>
    <dbReference type="NCBI Taxonomy" id="3160968"/>
    <lineage>
        <taxon>Bacteria</taxon>
        <taxon>Bacillati</taxon>
        <taxon>Bacillota</taxon>
        <taxon>Bacilli</taxon>
        <taxon>Bacillales</taxon>
        <taxon>Paenibacillaceae</taxon>
        <taxon>Paenibacillus</taxon>
    </lineage>
</organism>
<keyword evidence="2" id="KW-1185">Reference proteome</keyword>
<reference evidence="1" key="1">
    <citation type="submission" date="2024-12" db="EMBL/GenBank/DDBJ databases">
        <authorList>
            <person name="Wu N."/>
        </authorList>
    </citation>
    <scope>NUCLEOTIDE SEQUENCE</scope>
    <source>
        <strain evidence="1">P15</strain>
    </source>
</reference>
<sequence length="319" mass="34782">MKKTIALLGLAVAIAMPSFNTVKAEQVSTTIEAYYAPVQFEFDGSYLAPPSDQRGFIYQGSTYVPLRFVAYALDKAVEWNPDTYTVTIRKPGKAEQVTIDEYKMNRKTEKLNGSPDLSALHPTSLAVYFENVKYVFDGTSKQPSDDLPGMIIEGSVYVPLKFVSESVGRKIEWDPATYTVKAAIVEASPKPSTSPSPTPTPSATPAPAGGTGGGGGVSKPSQSTLFFQVVLDLEAMERKAQSTMDSYKTDYAAAETAEEKAAIEAKARAYYSEVESQFNSRVNTYESQLNQNGYDTSSVNELKNAFQDKVDQKKAEIGQ</sequence>
<evidence type="ECO:0000313" key="1">
    <source>
        <dbReference type="EMBL" id="MFM9328704.1"/>
    </source>
</evidence>
<protein>
    <submittedName>
        <fullName evidence="1">Copper amine oxidase N-terminal domain-containing protein</fullName>
    </submittedName>
</protein>
<gene>
    <name evidence="1" type="ORF">ACI1P1_10430</name>
</gene>